<gene>
    <name evidence="3" type="ORF">CSAL01_05241</name>
</gene>
<protein>
    <recommendedName>
        <fullName evidence="5">Cell wall protein</fullName>
    </recommendedName>
</protein>
<accession>A0A135UM11</accession>
<dbReference type="Pfam" id="PF12296">
    <property type="entry name" value="HsbA"/>
    <property type="match status" value="1"/>
</dbReference>
<feature type="compositionally biased region" description="Low complexity" evidence="1">
    <location>
        <begin position="219"/>
        <end position="284"/>
    </location>
</feature>
<feature type="chain" id="PRO_5007805020" description="Cell wall protein" evidence="2">
    <location>
        <begin position="18"/>
        <end position="293"/>
    </location>
</feature>
<evidence type="ECO:0008006" key="5">
    <source>
        <dbReference type="Google" id="ProtNLM"/>
    </source>
</evidence>
<feature type="compositionally biased region" description="Polar residues" evidence="1">
    <location>
        <begin position="209"/>
        <end position="218"/>
    </location>
</feature>
<feature type="compositionally biased region" description="Low complexity" evidence="1">
    <location>
        <begin position="187"/>
        <end position="208"/>
    </location>
</feature>
<keyword evidence="4" id="KW-1185">Reference proteome</keyword>
<sequence>MRAFFVVGSLMLSTVAAAPANDIQKRDLQTIQGAFVSISVASSNLDIAIRALTPDPNSASALGPAMMGLEGALSQARADVAPTSPIGISDGITLQNAADTLTKSVKIMVMSAMLQRQTLDQLNMTPMLLQSFMNQNMLSAALGGVVLSKLPAEGLQSAMAAFAGAGGSVGMGIVSLANPPLAMPPGMGSSMGGAPPVAVPATGAPQTASPQTASPQTASPGNSSQSGSPQKGSPQMSSPQIGTPQTSQPQTSSPQTGSQPASSAQGQGQGQAGSAASSVPVSQALEGNVVALS</sequence>
<evidence type="ECO:0000313" key="3">
    <source>
        <dbReference type="EMBL" id="KXH61415.1"/>
    </source>
</evidence>
<reference evidence="3 4" key="1">
    <citation type="submission" date="2014-02" db="EMBL/GenBank/DDBJ databases">
        <title>The genome sequence of Colletotrichum salicis CBS 607.94.</title>
        <authorList>
            <person name="Baroncelli R."/>
            <person name="Thon M.R."/>
        </authorList>
    </citation>
    <scope>NUCLEOTIDE SEQUENCE [LARGE SCALE GENOMIC DNA]</scope>
    <source>
        <strain evidence="3 4">CBS 607.94</strain>
    </source>
</reference>
<organism evidence="3 4">
    <name type="scientific">Colletotrichum salicis</name>
    <dbReference type="NCBI Taxonomy" id="1209931"/>
    <lineage>
        <taxon>Eukaryota</taxon>
        <taxon>Fungi</taxon>
        <taxon>Dikarya</taxon>
        <taxon>Ascomycota</taxon>
        <taxon>Pezizomycotina</taxon>
        <taxon>Sordariomycetes</taxon>
        <taxon>Hypocreomycetidae</taxon>
        <taxon>Glomerellales</taxon>
        <taxon>Glomerellaceae</taxon>
        <taxon>Colletotrichum</taxon>
        <taxon>Colletotrichum acutatum species complex</taxon>
    </lineage>
</organism>
<dbReference type="Gene3D" id="1.20.1280.140">
    <property type="match status" value="1"/>
</dbReference>
<feature type="signal peptide" evidence="2">
    <location>
        <begin position="1"/>
        <end position="17"/>
    </location>
</feature>
<name>A0A135UM11_9PEZI</name>
<dbReference type="EMBL" id="JFFI01001284">
    <property type="protein sequence ID" value="KXH61415.1"/>
    <property type="molecule type" value="Genomic_DNA"/>
</dbReference>
<feature type="region of interest" description="Disordered" evidence="1">
    <location>
        <begin position="187"/>
        <end position="293"/>
    </location>
</feature>
<dbReference type="STRING" id="1209931.A0A135UM11"/>
<dbReference type="InterPro" id="IPR021054">
    <property type="entry name" value="Cell_wall_mannoprotein_1"/>
</dbReference>
<keyword evidence="2" id="KW-0732">Signal</keyword>
<proteinExistence type="predicted"/>
<comment type="caution">
    <text evidence="3">The sequence shown here is derived from an EMBL/GenBank/DDBJ whole genome shotgun (WGS) entry which is preliminary data.</text>
</comment>
<dbReference type="AlphaFoldDB" id="A0A135UM11"/>
<evidence type="ECO:0000313" key="4">
    <source>
        <dbReference type="Proteomes" id="UP000070121"/>
    </source>
</evidence>
<evidence type="ECO:0000256" key="2">
    <source>
        <dbReference type="SAM" id="SignalP"/>
    </source>
</evidence>
<dbReference type="Proteomes" id="UP000070121">
    <property type="component" value="Unassembled WGS sequence"/>
</dbReference>
<evidence type="ECO:0000256" key="1">
    <source>
        <dbReference type="SAM" id="MobiDB-lite"/>
    </source>
</evidence>
<dbReference type="OrthoDB" id="4848740at2759"/>